<dbReference type="EMBL" id="JBHUKR010000002">
    <property type="protein sequence ID" value="MFD2414936.1"/>
    <property type="molecule type" value="Genomic_DNA"/>
</dbReference>
<name>A0ABW5FQD7_9PSEU</name>
<accession>A0ABW5FQD7</accession>
<dbReference type="Pfam" id="PF24623">
    <property type="entry name" value="Phage_zn_bind_8"/>
    <property type="match status" value="1"/>
</dbReference>
<keyword evidence="1" id="KW-0238">DNA-binding</keyword>
<proteinExistence type="predicted"/>
<gene>
    <name evidence="4" type="ORF">ACFSXZ_01190</name>
</gene>
<dbReference type="Pfam" id="PF00239">
    <property type="entry name" value="Resolvase"/>
    <property type="match status" value="1"/>
</dbReference>
<dbReference type="SMART" id="SM00857">
    <property type="entry name" value="Resolvase"/>
    <property type="match status" value="1"/>
</dbReference>
<evidence type="ECO:0000313" key="5">
    <source>
        <dbReference type="Proteomes" id="UP001597417"/>
    </source>
</evidence>
<dbReference type="PROSITE" id="PS51736">
    <property type="entry name" value="RECOMBINASES_3"/>
    <property type="match status" value="1"/>
</dbReference>
<evidence type="ECO:0000259" key="3">
    <source>
        <dbReference type="PROSITE" id="PS51736"/>
    </source>
</evidence>
<dbReference type="InterPro" id="IPR056911">
    <property type="entry name" value="Phage_Znf_bind_put"/>
</dbReference>
<keyword evidence="5" id="KW-1185">Reference proteome</keyword>
<dbReference type="Proteomes" id="UP001597417">
    <property type="component" value="Unassembled WGS sequence"/>
</dbReference>
<dbReference type="InterPro" id="IPR050639">
    <property type="entry name" value="SSR_resolvase"/>
</dbReference>
<dbReference type="RefSeq" id="WP_378260250.1">
    <property type="nucleotide sequence ID" value="NZ_JBHUKR010000002.1"/>
</dbReference>
<protein>
    <submittedName>
        <fullName evidence="4">Recombinase family protein</fullName>
    </submittedName>
</protein>
<dbReference type="PANTHER" id="PTHR30461:SF2">
    <property type="entry name" value="SERINE RECOMBINASE PINE-RELATED"/>
    <property type="match status" value="1"/>
</dbReference>
<comment type="caution">
    <text evidence="4">The sequence shown here is derived from an EMBL/GenBank/DDBJ whole genome shotgun (WGS) entry which is preliminary data.</text>
</comment>
<feature type="domain" description="Resolvase/invertase-type recombinase catalytic" evidence="3">
    <location>
        <begin position="84"/>
        <end position="222"/>
    </location>
</feature>
<evidence type="ECO:0000256" key="1">
    <source>
        <dbReference type="ARBA" id="ARBA00023125"/>
    </source>
</evidence>
<dbReference type="PANTHER" id="PTHR30461">
    <property type="entry name" value="DNA-INVERTASE FROM LAMBDOID PROPHAGE"/>
    <property type="match status" value="1"/>
</dbReference>
<reference evidence="5" key="1">
    <citation type="journal article" date="2019" name="Int. J. Syst. Evol. Microbiol.">
        <title>The Global Catalogue of Microorganisms (GCM) 10K type strain sequencing project: providing services to taxonomists for standard genome sequencing and annotation.</title>
        <authorList>
            <consortium name="The Broad Institute Genomics Platform"/>
            <consortium name="The Broad Institute Genome Sequencing Center for Infectious Disease"/>
            <person name="Wu L."/>
            <person name="Ma J."/>
        </authorList>
    </citation>
    <scope>NUCLEOTIDE SEQUENCE [LARGE SCALE GENOMIC DNA]</scope>
    <source>
        <strain evidence="5">CGMCC 4.7645</strain>
    </source>
</reference>
<sequence length="291" mass="31015">MSDDDFLRVEDHDCPMSSCAAPAGSPCRTGTGRVAVQYHTARFRLVPSLAKALAVATPALRKPGTAWTELPRPAAAGADPAGHARIGYARASTARQSLDTQLDSLARAGVTRVFSEKISTRALRRPELDKAVALAREMRVSGIAVTLVVHEHKRLGRGIELATLAEQLRAAGIGLQFLTGELQGSHDPAGIVFTVLAALSGMEREYIRDRTLEGHEAARARGKNIGGAAVTDDAMLSHALHLRDQQNLSLRDIAARLVITTGKKKGQHPSPATVLRMLRDHDQRAAAAAGS</sequence>
<dbReference type="InterPro" id="IPR036162">
    <property type="entry name" value="Resolvase-like_N_sf"/>
</dbReference>
<organism evidence="4 5">
    <name type="scientific">Amycolatopsis pigmentata</name>
    <dbReference type="NCBI Taxonomy" id="450801"/>
    <lineage>
        <taxon>Bacteria</taxon>
        <taxon>Bacillati</taxon>
        <taxon>Actinomycetota</taxon>
        <taxon>Actinomycetes</taxon>
        <taxon>Pseudonocardiales</taxon>
        <taxon>Pseudonocardiaceae</taxon>
        <taxon>Amycolatopsis</taxon>
    </lineage>
</organism>
<evidence type="ECO:0000256" key="2">
    <source>
        <dbReference type="ARBA" id="ARBA00023172"/>
    </source>
</evidence>
<keyword evidence="2" id="KW-0233">DNA recombination</keyword>
<dbReference type="Gene3D" id="3.40.50.1390">
    <property type="entry name" value="Resolvase, N-terminal catalytic domain"/>
    <property type="match status" value="1"/>
</dbReference>
<dbReference type="CDD" id="cd03768">
    <property type="entry name" value="SR_ResInv"/>
    <property type="match status" value="1"/>
</dbReference>
<evidence type="ECO:0000313" key="4">
    <source>
        <dbReference type="EMBL" id="MFD2414936.1"/>
    </source>
</evidence>
<dbReference type="SUPFAM" id="SSF53041">
    <property type="entry name" value="Resolvase-like"/>
    <property type="match status" value="1"/>
</dbReference>
<dbReference type="InterPro" id="IPR006119">
    <property type="entry name" value="Resolv_N"/>
</dbReference>